<comment type="caution">
    <text evidence="1">The sequence shown here is derived from an EMBL/GenBank/DDBJ whole genome shotgun (WGS) entry which is preliminary data.</text>
</comment>
<accession>A0ABT5HSD1</accession>
<dbReference type="EMBL" id="JAQQKX010000004">
    <property type="protein sequence ID" value="MDC7682964.1"/>
    <property type="molecule type" value="Genomic_DNA"/>
</dbReference>
<evidence type="ECO:0000313" key="2">
    <source>
        <dbReference type="Proteomes" id="UP001214854"/>
    </source>
</evidence>
<proteinExistence type="predicted"/>
<dbReference type="Proteomes" id="UP001214854">
    <property type="component" value="Unassembled WGS sequence"/>
</dbReference>
<reference evidence="1 2" key="1">
    <citation type="submission" date="2023-01" db="EMBL/GenBank/DDBJ databases">
        <title>Novel species of the genus Asticcacaulis isolated from rivers.</title>
        <authorList>
            <person name="Lu H."/>
        </authorList>
    </citation>
    <scope>NUCLEOTIDE SEQUENCE [LARGE SCALE GENOMIC DNA]</scope>
    <source>
        <strain evidence="1 2">BYS171W</strain>
    </source>
</reference>
<organism evidence="1 2">
    <name type="scientific">Asticcacaulis aquaticus</name>
    <dbReference type="NCBI Taxonomy" id="2984212"/>
    <lineage>
        <taxon>Bacteria</taxon>
        <taxon>Pseudomonadati</taxon>
        <taxon>Pseudomonadota</taxon>
        <taxon>Alphaproteobacteria</taxon>
        <taxon>Caulobacterales</taxon>
        <taxon>Caulobacteraceae</taxon>
        <taxon>Asticcacaulis</taxon>
    </lineage>
</organism>
<evidence type="ECO:0000313" key="1">
    <source>
        <dbReference type="EMBL" id="MDC7682964.1"/>
    </source>
</evidence>
<keyword evidence="2" id="KW-1185">Reference proteome</keyword>
<name>A0ABT5HSD1_9CAUL</name>
<dbReference type="RefSeq" id="WP_272747448.1">
    <property type="nucleotide sequence ID" value="NZ_JAQQKX010000004.1"/>
</dbReference>
<protein>
    <submittedName>
        <fullName evidence="1">Uncharacterized protein</fullName>
    </submittedName>
</protein>
<gene>
    <name evidence="1" type="ORF">PQU92_06735</name>
</gene>
<sequence>MKRIVGVMLAVGGLIGAPLALADSVKSEMILDGTRMKFADSEGWYSFRTPVTGETTQSEDGSRVFMWDSSDGKYYFNVSRGKAQTPMPADQLDANVQQMITPGSADDLSIAKDVTAITGREVITLNGPQPVKMAVWHVEVNGGKLFYGVVLVPKGSMAVICLGDRPDCGTLLSNDFRIEAGAF</sequence>